<gene>
    <name evidence="2" type="ORF">CCS01_10185</name>
</gene>
<proteinExistence type="predicted"/>
<accession>A0A2S6NIY0</accession>
<organism evidence="2 3">
    <name type="scientific">Rhodopila globiformis</name>
    <name type="common">Rhodopseudomonas globiformis</name>
    <dbReference type="NCBI Taxonomy" id="1071"/>
    <lineage>
        <taxon>Bacteria</taxon>
        <taxon>Pseudomonadati</taxon>
        <taxon>Pseudomonadota</taxon>
        <taxon>Alphaproteobacteria</taxon>
        <taxon>Acetobacterales</taxon>
        <taxon>Acetobacteraceae</taxon>
        <taxon>Rhodopila</taxon>
    </lineage>
</organism>
<dbReference type="GO" id="GO:0016787">
    <property type="term" value="F:hydrolase activity"/>
    <property type="evidence" value="ECO:0007669"/>
    <property type="project" value="InterPro"/>
</dbReference>
<comment type="caution">
    <text evidence="2">The sequence shown here is derived from an EMBL/GenBank/DDBJ whole genome shotgun (WGS) entry which is preliminary data.</text>
</comment>
<sequence length="266" mass="29319">MAMSVMGLALSVSARGTIGYEVHDGRRPQPAVITPGTFSTQDQPGKAPSDAIVLFDGKDLSRWESVKGGGAPWKVIDGHVECVPGSGDIRTRQSFGDVQLHVEWLVPPGTKGRSQERGNSGVFLQGLYEMQVLDNYRNETYADGMAGAIYGQYPPLVNASRAQGAWQSYDIVFHPAKLQDGKVVRPARVTAFFNGVLVQDDMDLIGPTGHKVLAAYPEWLPDKGPVRLQDHNNTIWYRNIWVRELTAEKPRPPVKPAGEHYYGNQH</sequence>
<evidence type="ECO:0000313" key="2">
    <source>
        <dbReference type="EMBL" id="PPQ34593.1"/>
    </source>
</evidence>
<protein>
    <recommendedName>
        <fullName evidence="1">3-keto-alpha-glucoside-1,2-lyase/3-keto-2-hydroxy-glucal hydratase domain-containing protein</fullName>
    </recommendedName>
</protein>
<name>A0A2S6NIY0_RHOGL</name>
<evidence type="ECO:0000313" key="3">
    <source>
        <dbReference type="Proteomes" id="UP000239724"/>
    </source>
</evidence>
<reference evidence="2 3" key="1">
    <citation type="journal article" date="2018" name="Arch. Microbiol.">
        <title>New insights into the metabolic potential of the phototrophic purple bacterium Rhodopila globiformis DSM 161(T) from its draft genome sequence and evidence for a vanadium-dependent nitrogenase.</title>
        <authorList>
            <person name="Imhoff J.F."/>
            <person name="Rahn T."/>
            <person name="Kunzel S."/>
            <person name="Neulinger S.C."/>
        </authorList>
    </citation>
    <scope>NUCLEOTIDE SEQUENCE [LARGE SCALE GENOMIC DNA]</scope>
    <source>
        <strain evidence="2 3">DSM 161</strain>
    </source>
</reference>
<dbReference type="AlphaFoldDB" id="A0A2S6NIY0"/>
<feature type="domain" description="3-keto-alpha-glucoside-1,2-lyase/3-keto-2-hydroxy-glucal hydratase" evidence="1">
    <location>
        <begin position="51"/>
        <end position="243"/>
    </location>
</feature>
<dbReference type="Gene3D" id="2.60.120.560">
    <property type="entry name" value="Exo-inulinase, domain 1"/>
    <property type="match status" value="1"/>
</dbReference>
<dbReference type="Proteomes" id="UP000239724">
    <property type="component" value="Unassembled WGS sequence"/>
</dbReference>
<evidence type="ECO:0000259" key="1">
    <source>
        <dbReference type="Pfam" id="PF06439"/>
    </source>
</evidence>
<dbReference type="Pfam" id="PF06439">
    <property type="entry name" value="3keto-disac_hyd"/>
    <property type="match status" value="1"/>
</dbReference>
<dbReference type="InterPro" id="IPR010496">
    <property type="entry name" value="AL/BT2_dom"/>
</dbReference>
<keyword evidence="3" id="KW-1185">Reference proteome</keyword>
<dbReference type="OrthoDB" id="9798604at2"/>
<dbReference type="EMBL" id="NHRY01000099">
    <property type="protein sequence ID" value="PPQ34593.1"/>
    <property type="molecule type" value="Genomic_DNA"/>
</dbReference>